<evidence type="ECO:0000313" key="10">
    <source>
        <dbReference type="Proteomes" id="UP001501599"/>
    </source>
</evidence>
<keyword evidence="10" id="KW-1185">Reference proteome</keyword>
<reference evidence="9 10" key="1">
    <citation type="journal article" date="2019" name="Int. J. Syst. Evol. Microbiol.">
        <title>The Global Catalogue of Microorganisms (GCM) 10K type strain sequencing project: providing services to taxonomists for standard genome sequencing and annotation.</title>
        <authorList>
            <consortium name="The Broad Institute Genomics Platform"/>
            <consortium name="The Broad Institute Genome Sequencing Center for Infectious Disease"/>
            <person name="Wu L."/>
            <person name="Ma J."/>
        </authorList>
    </citation>
    <scope>NUCLEOTIDE SEQUENCE [LARGE SCALE GENOMIC DNA]</scope>
    <source>
        <strain evidence="9 10">JCM 16026</strain>
    </source>
</reference>
<gene>
    <name evidence="5 9" type="primary">recX</name>
    <name evidence="9" type="ORF">GCM10009846_21400</name>
</gene>
<name>A0ABN3ATJ7_9MICO</name>
<dbReference type="InterPro" id="IPR053926">
    <property type="entry name" value="RecX_HTH_1st"/>
</dbReference>
<dbReference type="PANTHER" id="PTHR33602:SF1">
    <property type="entry name" value="REGULATORY PROTEIN RECX FAMILY PROTEIN"/>
    <property type="match status" value="1"/>
</dbReference>
<evidence type="ECO:0000256" key="6">
    <source>
        <dbReference type="SAM" id="MobiDB-lite"/>
    </source>
</evidence>
<dbReference type="Proteomes" id="UP001501599">
    <property type="component" value="Unassembled WGS sequence"/>
</dbReference>
<dbReference type="InterPro" id="IPR003783">
    <property type="entry name" value="Regulatory_RecX"/>
</dbReference>
<feature type="region of interest" description="Disordered" evidence="6">
    <location>
        <begin position="32"/>
        <end position="53"/>
    </location>
</feature>
<feature type="domain" description="RecX third three-helical" evidence="7">
    <location>
        <begin position="110"/>
        <end position="155"/>
    </location>
</feature>
<evidence type="ECO:0000256" key="4">
    <source>
        <dbReference type="ARBA" id="ARBA00022490"/>
    </source>
</evidence>
<keyword evidence="4 5" id="KW-0963">Cytoplasm</keyword>
<dbReference type="Pfam" id="PF21981">
    <property type="entry name" value="RecX_HTH3"/>
    <property type="match status" value="1"/>
</dbReference>
<comment type="function">
    <text evidence="5">Modulates RecA activity.</text>
</comment>
<evidence type="ECO:0000259" key="7">
    <source>
        <dbReference type="Pfam" id="PF21981"/>
    </source>
</evidence>
<dbReference type="PANTHER" id="PTHR33602">
    <property type="entry name" value="REGULATORY PROTEIN RECX FAMILY PROTEIN"/>
    <property type="match status" value="1"/>
</dbReference>
<comment type="caution">
    <text evidence="9">The sequence shown here is derived from an EMBL/GenBank/DDBJ whole genome shotgun (WGS) entry which is preliminary data.</text>
</comment>
<dbReference type="Pfam" id="PF21982">
    <property type="entry name" value="RecX_HTH1"/>
    <property type="match status" value="1"/>
</dbReference>
<dbReference type="HAMAP" id="MF_01114">
    <property type="entry name" value="RecX"/>
    <property type="match status" value="1"/>
</dbReference>
<dbReference type="EMBL" id="BAAAQT010000006">
    <property type="protein sequence ID" value="GAA2174647.1"/>
    <property type="molecule type" value="Genomic_DNA"/>
</dbReference>
<comment type="subcellular location">
    <subcellularLocation>
        <location evidence="1 5">Cytoplasm</location>
    </subcellularLocation>
</comment>
<evidence type="ECO:0000256" key="2">
    <source>
        <dbReference type="ARBA" id="ARBA00009695"/>
    </source>
</evidence>
<dbReference type="InterPro" id="IPR053925">
    <property type="entry name" value="RecX_HTH_3rd"/>
</dbReference>
<evidence type="ECO:0000256" key="1">
    <source>
        <dbReference type="ARBA" id="ARBA00004496"/>
    </source>
</evidence>
<protein>
    <recommendedName>
        <fullName evidence="3 5">Regulatory protein RecX</fullName>
    </recommendedName>
</protein>
<sequence length="162" mass="18108">MRVVDLAEVRAAKERASEEALDAARRMLGRRALSRSEVAKRLDEQGVEPEDRDAALDRLEAEGAIDDRALAETVAERVRSRRRAGARVVAQELARRGIAQEDRVEEPSEDDELERAVQLAEQRLRRGPIDDVAERRVAGMLARRGFSSTIARRAIADVKARS</sequence>
<dbReference type="InterPro" id="IPR036388">
    <property type="entry name" value="WH-like_DNA-bd_sf"/>
</dbReference>
<evidence type="ECO:0000259" key="8">
    <source>
        <dbReference type="Pfam" id="PF21982"/>
    </source>
</evidence>
<feature type="domain" description="RecX first three-helical" evidence="8">
    <location>
        <begin position="20"/>
        <end position="59"/>
    </location>
</feature>
<evidence type="ECO:0000256" key="3">
    <source>
        <dbReference type="ARBA" id="ARBA00018111"/>
    </source>
</evidence>
<proteinExistence type="inferred from homology"/>
<dbReference type="Gene3D" id="1.10.10.10">
    <property type="entry name" value="Winged helix-like DNA-binding domain superfamily/Winged helix DNA-binding domain"/>
    <property type="match status" value="2"/>
</dbReference>
<dbReference type="RefSeq" id="WP_344343433.1">
    <property type="nucleotide sequence ID" value="NZ_BAAAQT010000006.1"/>
</dbReference>
<evidence type="ECO:0000256" key="5">
    <source>
        <dbReference type="HAMAP-Rule" id="MF_01114"/>
    </source>
</evidence>
<accession>A0ABN3ATJ7</accession>
<evidence type="ECO:0000313" key="9">
    <source>
        <dbReference type="EMBL" id="GAA2174647.1"/>
    </source>
</evidence>
<comment type="similarity">
    <text evidence="2 5">Belongs to the RecX family.</text>
</comment>
<organism evidence="9 10">
    <name type="scientific">Agrococcus versicolor</name>
    <dbReference type="NCBI Taxonomy" id="501482"/>
    <lineage>
        <taxon>Bacteria</taxon>
        <taxon>Bacillati</taxon>
        <taxon>Actinomycetota</taxon>
        <taxon>Actinomycetes</taxon>
        <taxon>Micrococcales</taxon>
        <taxon>Microbacteriaceae</taxon>
        <taxon>Agrococcus</taxon>
    </lineage>
</organism>